<reference evidence="2" key="1">
    <citation type="journal article" date="2019" name="Int. J. Syst. Evol. Microbiol.">
        <title>The Global Catalogue of Microorganisms (GCM) 10K type strain sequencing project: providing services to taxonomists for standard genome sequencing and annotation.</title>
        <authorList>
            <consortium name="The Broad Institute Genomics Platform"/>
            <consortium name="The Broad Institute Genome Sequencing Center for Infectious Disease"/>
            <person name="Wu L."/>
            <person name="Ma J."/>
        </authorList>
    </citation>
    <scope>NUCLEOTIDE SEQUENCE [LARGE SCALE GENOMIC DNA]</scope>
    <source>
        <strain evidence="2">KACC 12602</strain>
    </source>
</reference>
<comment type="caution">
    <text evidence="1">The sequence shown here is derived from an EMBL/GenBank/DDBJ whole genome shotgun (WGS) entry which is preliminary data.</text>
</comment>
<dbReference type="EMBL" id="JBHSKT010000003">
    <property type="protein sequence ID" value="MFC5270240.1"/>
    <property type="molecule type" value="Genomic_DNA"/>
</dbReference>
<evidence type="ECO:0000313" key="2">
    <source>
        <dbReference type="Proteomes" id="UP001596161"/>
    </source>
</evidence>
<keyword evidence="2" id="KW-1185">Reference proteome</keyword>
<dbReference type="CDD" id="cd21650">
    <property type="entry name" value="CrtA-like"/>
    <property type="match status" value="1"/>
</dbReference>
<accession>A0ABW0EB20</accession>
<keyword evidence="1" id="KW-0503">Monooxygenase</keyword>
<dbReference type="RefSeq" id="WP_378016611.1">
    <property type="nucleotide sequence ID" value="NZ_JBHSKT010000003.1"/>
</dbReference>
<organism evidence="1 2">
    <name type="scientific">Adhaeribacter terreus</name>
    <dbReference type="NCBI Taxonomy" id="529703"/>
    <lineage>
        <taxon>Bacteria</taxon>
        <taxon>Pseudomonadati</taxon>
        <taxon>Bacteroidota</taxon>
        <taxon>Cytophagia</taxon>
        <taxon>Cytophagales</taxon>
        <taxon>Hymenobacteraceae</taxon>
        <taxon>Adhaeribacter</taxon>
    </lineage>
</organism>
<dbReference type="GO" id="GO:0004497">
    <property type="term" value="F:monooxygenase activity"/>
    <property type="evidence" value="ECO:0007669"/>
    <property type="project" value="UniProtKB-KW"/>
</dbReference>
<dbReference type="Proteomes" id="UP001596161">
    <property type="component" value="Unassembled WGS sequence"/>
</dbReference>
<name>A0ABW0EB20_9BACT</name>
<evidence type="ECO:0000313" key="1">
    <source>
        <dbReference type="EMBL" id="MFC5270240.1"/>
    </source>
</evidence>
<protein>
    <submittedName>
        <fullName evidence="1">Spheroidene monooxygenase</fullName>
    </submittedName>
</protein>
<gene>
    <name evidence="1" type="ORF">ACFPIB_06440</name>
</gene>
<keyword evidence="1" id="KW-0560">Oxidoreductase</keyword>
<sequence length="238" mass="26709">MDPNSLPAAFTTITIFGLKPGNMRWGLAQMGKMPLKLKNVPGLKFFKMMGSGNGLGFSLTPNLNRYGLLCVWQNEDAASSFFAENIAFLNYLQHTSEHWTIWLKPLQAHGLWDGVNPFSEADATLKTDGPIAALTRATIRLQALPSFWKNVPQTSHALKEAAGLLCSVGLGELPFIRQATFSVWESAEALKQYAYKNALHKEVIKRTREENWYKEELFARFVPVKSEGLWHGRNPVTL</sequence>
<dbReference type="InterPro" id="IPR049574">
    <property type="entry name" value="CrtA-like"/>
</dbReference>
<proteinExistence type="predicted"/>